<comment type="subcellular location">
    <subcellularLocation>
        <location evidence="1">Nucleus</location>
    </subcellularLocation>
</comment>
<gene>
    <name evidence="4" type="ORF">SMAR0320_LOCUS21814</name>
</gene>
<dbReference type="AlphaFoldDB" id="A0A7S2PZJ2"/>
<dbReference type="EMBL" id="HBGZ01030639">
    <property type="protein sequence ID" value="CAD9628458.1"/>
    <property type="molecule type" value="Transcribed_RNA"/>
</dbReference>
<dbReference type="InterPro" id="IPR012935">
    <property type="entry name" value="NuBaID_N"/>
</dbReference>
<organism evidence="4">
    <name type="scientific">Skeletonema marinoi</name>
    <dbReference type="NCBI Taxonomy" id="267567"/>
    <lineage>
        <taxon>Eukaryota</taxon>
        <taxon>Sar</taxon>
        <taxon>Stramenopiles</taxon>
        <taxon>Ochrophyta</taxon>
        <taxon>Bacillariophyta</taxon>
        <taxon>Coscinodiscophyceae</taxon>
        <taxon>Thalassiosirophycidae</taxon>
        <taxon>Thalassiosirales</taxon>
        <taxon>Skeletonemataceae</taxon>
        <taxon>Skeletonema</taxon>
        <taxon>Skeletonema marinoi-dohrnii complex</taxon>
    </lineage>
</organism>
<protein>
    <recommendedName>
        <fullName evidence="3">C3HC-type domain-containing protein</fullName>
    </recommendedName>
</protein>
<sequence>MPTMKTADELIASVDATLDGWRVALDSSLSQGNETVALEAAAAADNKKTYLWEDSDNYFKRLATFKPDTYFAKPLAISPLVCAAFGWENVGRDIIKCTHEQCKATLCIKFHPALDKESHANLGAKYLNLLASSHKDVCPFQSFAKRSLKVMERKSKTSNAVIIDVEEENSNEPEGLMDRVESALKCSTVDLYVPPYMLPLCNEMKRFEDFTGDGSVTKQSVEEGAIKIQRQIDAKGAVGVEMPDVVSTYCREVLSDPNTELFDKSENCSRDAYMLSAFGWSLCDEDGSAGDVMGAVMKCNLCLSKSALASAAPTMNAESPKKKKRRIDTLKEANIKVLESHRAYCPNVSGFARGVSDQSKPGWKVVLSNLRK</sequence>
<evidence type="ECO:0000313" key="4">
    <source>
        <dbReference type="EMBL" id="CAD9628458.1"/>
    </source>
</evidence>
<dbReference type="GO" id="GO:0008270">
    <property type="term" value="F:zinc ion binding"/>
    <property type="evidence" value="ECO:0007669"/>
    <property type="project" value="UniProtKB-KW"/>
</dbReference>
<proteinExistence type="predicted"/>
<evidence type="ECO:0000256" key="1">
    <source>
        <dbReference type="ARBA" id="ARBA00004123"/>
    </source>
</evidence>
<dbReference type="PANTHER" id="PTHR15835">
    <property type="entry name" value="NUCLEAR-INTERACTING PARTNER OF ALK"/>
    <property type="match status" value="1"/>
</dbReference>
<dbReference type="Pfam" id="PF07967">
    <property type="entry name" value="zf-C3HC"/>
    <property type="match status" value="1"/>
</dbReference>
<evidence type="ECO:0000259" key="3">
    <source>
        <dbReference type="Pfam" id="PF07967"/>
    </source>
</evidence>
<evidence type="ECO:0000256" key="2">
    <source>
        <dbReference type="ARBA" id="ARBA00023242"/>
    </source>
</evidence>
<name>A0A7S2PZJ2_9STRA</name>
<reference evidence="4" key="1">
    <citation type="submission" date="2021-01" db="EMBL/GenBank/DDBJ databases">
        <authorList>
            <person name="Corre E."/>
            <person name="Pelletier E."/>
            <person name="Niang G."/>
            <person name="Scheremetjew M."/>
            <person name="Finn R."/>
            <person name="Kale V."/>
            <person name="Holt S."/>
            <person name="Cochrane G."/>
            <person name="Meng A."/>
            <person name="Brown T."/>
            <person name="Cohen L."/>
        </authorList>
    </citation>
    <scope>NUCLEOTIDE SEQUENCE</scope>
    <source>
        <strain evidence="4">SM1012Den-03</strain>
    </source>
</reference>
<keyword evidence="2" id="KW-0539">Nucleus</keyword>
<feature type="domain" description="C3HC-type" evidence="3">
    <location>
        <begin position="54"/>
        <end position="146"/>
    </location>
</feature>
<dbReference type="GO" id="GO:0005634">
    <property type="term" value="C:nucleus"/>
    <property type="evidence" value="ECO:0007669"/>
    <property type="project" value="UniProtKB-SubCell"/>
</dbReference>
<accession>A0A7S2PZJ2</accession>
<dbReference type="PANTHER" id="PTHR15835:SF6">
    <property type="entry name" value="ZINC FINGER C3HC-TYPE PROTEIN 1"/>
    <property type="match status" value="1"/>
</dbReference>